<gene>
    <name evidence="3" type="ORF">CCR75_001611</name>
</gene>
<reference evidence="3 4" key="1">
    <citation type="journal article" date="2021" name="Genome Biol.">
        <title>AFLAP: assembly-free linkage analysis pipeline using k-mers from genome sequencing data.</title>
        <authorList>
            <person name="Fletcher K."/>
            <person name="Zhang L."/>
            <person name="Gil J."/>
            <person name="Han R."/>
            <person name="Cavanaugh K."/>
            <person name="Michelmore R."/>
        </authorList>
    </citation>
    <scope>NUCLEOTIDE SEQUENCE [LARGE SCALE GENOMIC DNA]</scope>
    <source>
        <strain evidence="3 4">SF5</strain>
    </source>
</reference>
<organism evidence="3 4">
    <name type="scientific">Bremia lactucae</name>
    <name type="common">Lettuce downy mildew</name>
    <dbReference type="NCBI Taxonomy" id="4779"/>
    <lineage>
        <taxon>Eukaryota</taxon>
        <taxon>Sar</taxon>
        <taxon>Stramenopiles</taxon>
        <taxon>Oomycota</taxon>
        <taxon>Peronosporomycetes</taxon>
        <taxon>Peronosporales</taxon>
        <taxon>Peronosporaceae</taxon>
        <taxon>Bremia</taxon>
    </lineage>
</organism>
<evidence type="ECO:0008006" key="5">
    <source>
        <dbReference type="Google" id="ProtNLM"/>
    </source>
</evidence>
<feature type="region of interest" description="Disordered" evidence="1">
    <location>
        <begin position="38"/>
        <end position="62"/>
    </location>
</feature>
<feature type="signal peptide" evidence="2">
    <location>
        <begin position="1"/>
        <end position="19"/>
    </location>
</feature>
<evidence type="ECO:0000313" key="4">
    <source>
        <dbReference type="Proteomes" id="UP000294530"/>
    </source>
</evidence>
<dbReference type="Proteomes" id="UP000294530">
    <property type="component" value="Unassembled WGS sequence"/>
</dbReference>
<name>A0A976FI88_BRELC</name>
<keyword evidence="4" id="KW-1185">Reference proteome</keyword>
<accession>A0A976FI88</accession>
<dbReference type="AlphaFoldDB" id="A0A976FI88"/>
<dbReference type="EMBL" id="SHOA02000014">
    <property type="protein sequence ID" value="TDH67250.1"/>
    <property type="molecule type" value="Genomic_DNA"/>
</dbReference>
<dbReference type="GeneID" id="94345384"/>
<dbReference type="KEGG" id="blac:94345384"/>
<protein>
    <recommendedName>
        <fullName evidence="5">RxLR effector protein</fullName>
    </recommendedName>
</protein>
<evidence type="ECO:0000313" key="3">
    <source>
        <dbReference type="EMBL" id="TDH67250.1"/>
    </source>
</evidence>
<evidence type="ECO:0000256" key="2">
    <source>
        <dbReference type="SAM" id="SignalP"/>
    </source>
</evidence>
<comment type="caution">
    <text evidence="3">The sequence shown here is derived from an EMBL/GenBank/DDBJ whole genome shotgun (WGS) entry which is preliminary data.</text>
</comment>
<feature type="chain" id="PRO_5037054853" description="RxLR effector protein" evidence="2">
    <location>
        <begin position="20"/>
        <end position="358"/>
    </location>
</feature>
<evidence type="ECO:0000256" key="1">
    <source>
        <dbReference type="SAM" id="MobiDB-lite"/>
    </source>
</evidence>
<feature type="compositionally biased region" description="Polar residues" evidence="1">
    <location>
        <begin position="51"/>
        <end position="62"/>
    </location>
</feature>
<keyword evidence="2" id="KW-0732">Signal</keyword>
<dbReference type="RefSeq" id="XP_067816749.1">
    <property type="nucleotide sequence ID" value="XM_067959713.1"/>
</dbReference>
<proteinExistence type="predicted"/>
<sequence length="358" mass="41460">MHFKYIVAILAVQHSAGSALDPNEKEIINPAMRRLEPFSTYPANQRVDDSQGASRNRQDNDTGTWEQRVIELQFRPAKLAHLENVNDRISEVRKIMKSISDSSRIRLREGESESIVKPILSFSPDKAHNQHLITFFEEQIAQILKEFFPGLAKFEDMASFERYTYQYGVYLKLSEFMPNKQILFELVDKHEIGKEYECVRRFALLDQRNEEAWVKATVAANRGSGKKRMADPTEAFKKVEPFKNEANLDTIVRSLRFVKLVKNEQDSLLAEVIHVLRKIRFNFAHLEEFLTHFPDLEDLGPKLKRVLEKEDAKAKAMEDLSKLKQVFPFLTANLLSEFNCFLVCEQPNNVRPPKNTAT</sequence>